<evidence type="ECO:0000256" key="2">
    <source>
        <dbReference type="ARBA" id="ARBA00004123"/>
    </source>
</evidence>
<evidence type="ECO:0000256" key="10">
    <source>
        <dbReference type="SAM" id="MobiDB-lite"/>
    </source>
</evidence>
<proteinExistence type="inferred from homology"/>
<dbReference type="eggNOG" id="ENOG502QVRV">
    <property type="taxonomic scope" value="Eukaryota"/>
</dbReference>
<feature type="compositionally biased region" description="Basic and acidic residues" evidence="10">
    <location>
        <begin position="67"/>
        <end position="87"/>
    </location>
</feature>
<dbReference type="Bgee" id="ENSOANG00000005935">
    <property type="expression patterns" value="Expressed in fibroblast and 7 other cell types or tissues"/>
</dbReference>
<dbReference type="GO" id="GO:0005874">
    <property type="term" value="C:microtubule"/>
    <property type="evidence" value="ECO:0007669"/>
    <property type="project" value="UniProtKB-KW"/>
</dbReference>
<dbReference type="GO" id="GO:0005829">
    <property type="term" value="C:cytosol"/>
    <property type="evidence" value="ECO:0007669"/>
    <property type="project" value="Ensembl"/>
</dbReference>
<dbReference type="InParanoid" id="F6PQT6"/>
<feature type="compositionally biased region" description="Basic residues" evidence="10">
    <location>
        <begin position="291"/>
        <end position="300"/>
    </location>
</feature>
<evidence type="ECO:0000256" key="8">
    <source>
        <dbReference type="ARBA" id="ARBA00023242"/>
    </source>
</evidence>
<dbReference type="GO" id="GO:0060041">
    <property type="term" value="P:retina development in camera-type eye"/>
    <property type="evidence" value="ECO:0000318"/>
    <property type="project" value="GO_Central"/>
</dbReference>
<protein>
    <recommendedName>
        <fullName evidence="4">Nuclear protein MDM1</fullName>
    </recommendedName>
</protein>
<dbReference type="PANTHER" id="PTHR32078:SF1">
    <property type="entry name" value="NUCLEAR PROTEIN MDM1"/>
    <property type="match status" value="1"/>
</dbReference>
<evidence type="ECO:0000313" key="12">
    <source>
        <dbReference type="Proteomes" id="UP000002279"/>
    </source>
</evidence>
<dbReference type="PANTHER" id="PTHR32078">
    <property type="entry name" value="NUCLEAR PROTEIN MDM1"/>
    <property type="match status" value="1"/>
</dbReference>
<comment type="subcellular location">
    <subcellularLocation>
        <location evidence="1">Cytoplasm</location>
        <location evidence="1">Cytoskeleton</location>
        <location evidence="1">Microtubule organizing center</location>
        <location evidence="1">Centrosome</location>
        <location evidence="1">Centriole</location>
    </subcellularLocation>
    <subcellularLocation>
        <location evidence="2">Nucleus</location>
    </subcellularLocation>
</comment>
<feature type="compositionally biased region" description="Basic and acidic residues" evidence="10">
    <location>
        <begin position="150"/>
        <end position="169"/>
    </location>
</feature>
<feature type="compositionally biased region" description="Basic and acidic residues" evidence="10">
    <location>
        <begin position="246"/>
        <end position="276"/>
    </location>
</feature>
<dbReference type="Proteomes" id="UP000002279">
    <property type="component" value="Chromosome 14"/>
</dbReference>
<feature type="compositionally biased region" description="Low complexity" evidence="10">
    <location>
        <begin position="495"/>
        <end position="508"/>
    </location>
</feature>
<feature type="compositionally biased region" description="Basic and acidic residues" evidence="10">
    <location>
        <begin position="406"/>
        <end position="416"/>
    </location>
</feature>
<evidence type="ECO:0000256" key="5">
    <source>
        <dbReference type="ARBA" id="ARBA00022490"/>
    </source>
</evidence>
<dbReference type="RefSeq" id="XP_028935340.1">
    <property type="nucleotide sequence ID" value="XM_029079507.1"/>
</dbReference>
<evidence type="ECO:0000313" key="11">
    <source>
        <dbReference type="Ensembl" id="ENSOANP00000009448.4"/>
    </source>
</evidence>
<feature type="compositionally biased region" description="Basic and acidic residues" evidence="10">
    <location>
        <begin position="596"/>
        <end position="605"/>
    </location>
</feature>
<dbReference type="GO" id="GO:0034451">
    <property type="term" value="C:centriolar satellite"/>
    <property type="evidence" value="ECO:0007669"/>
    <property type="project" value="Ensembl"/>
</dbReference>
<dbReference type="Pfam" id="PF15501">
    <property type="entry name" value="MDM1"/>
    <property type="match status" value="1"/>
</dbReference>
<dbReference type="OMA" id="LAWGEQD"/>
<dbReference type="GO" id="GO:0046600">
    <property type="term" value="P:negative regulation of centriole replication"/>
    <property type="evidence" value="ECO:0007669"/>
    <property type="project" value="InterPro"/>
</dbReference>
<organism evidence="11 12">
    <name type="scientific">Ornithorhynchus anatinus</name>
    <name type="common">Duckbill platypus</name>
    <dbReference type="NCBI Taxonomy" id="9258"/>
    <lineage>
        <taxon>Eukaryota</taxon>
        <taxon>Metazoa</taxon>
        <taxon>Chordata</taxon>
        <taxon>Craniata</taxon>
        <taxon>Vertebrata</taxon>
        <taxon>Euteleostomi</taxon>
        <taxon>Mammalia</taxon>
        <taxon>Monotremata</taxon>
        <taxon>Ornithorhynchidae</taxon>
        <taxon>Ornithorhynchus</taxon>
    </lineage>
</organism>
<reference evidence="11" key="2">
    <citation type="submission" date="2025-08" db="UniProtKB">
        <authorList>
            <consortium name="Ensembl"/>
        </authorList>
    </citation>
    <scope>IDENTIFICATION</scope>
    <source>
        <strain evidence="11">Glennie</strain>
    </source>
</reference>
<comment type="function">
    <text evidence="9">Microtubule-binding protein that negatively regulates centriole duplication. Binds to and stabilizes microtubules.</text>
</comment>
<evidence type="ECO:0000256" key="4">
    <source>
        <dbReference type="ARBA" id="ARBA00013508"/>
    </source>
</evidence>
<accession>F6PQT6</accession>
<dbReference type="FunCoup" id="F6PQT6">
    <property type="interactions" value="2158"/>
</dbReference>
<keyword evidence="7" id="KW-0206">Cytoskeleton</keyword>
<gene>
    <name evidence="11" type="primary">MDM1</name>
</gene>
<reference evidence="11 12" key="1">
    <citation type="journal article" date="2008" name="Nature">
        <title>Genome analysis of the platypus reveals unique signatures of evolution.</title>
        <authorList>
            <person name="Warren W.C."/>
            <person name="Hillier L.W."/>
            <person name="Marshall Graves J.A."/>
            <person name="Birney E."/>
            <person name="Ponting C.P."/>
            <person name="Grutzner F."/>
            <person name="Belov K."/>
            <person name="Miller W."/>
            <person name="Clarke L."/>
            <person name="Chinwalla A.T."/>
            <person name="Yang S.P."/>
            <person name="Heger A."/>
            <person name="Locke D.P."/>
            <person name="Miethke P."/>
            <person name="Waters P.D."/>
            <person name="Veyrunes F."/>
            <person name="Fulton L."/>
            <person name="Fulton B."/>
            <person name="Graves T."/>
            <person name="Wallis J."/>
            <person name="Puente X.S."/>
            <person name="Lopez-Otin C."/>
            <person name="Ordonez G.R."/>
            <person name="Eichler E.E."/>
            <person name="Chen L."/>
            <person name="Cheng Z."/>
            <person name="Deakin J.E."/>
            <person name="Alsop A."/>
            <person name="Thompson K."/>
            <person name="Kirby P."/>
            <person name="Papenfuss A.T."/>
            <person name="Wakefield M.J."/>
            <person name="Olender T."/>
            <person name="Lancet D."/>
            <person name="Huttley G.A."/>
            <person name="Smit A.F."/>
            <person name="Pask A."/>
            <person name="Temple-Smith P."/>
            <person name="Batzer M.A."/>
            <person name="Walker J.A."/>
            <person name="Konkel M.K."/>
            <person name="Harris R.S."/>
            <person name="Whittington C.M."/>
            <person name="Wong E.S."/>
            <person name="Gemmell N.J."/>
            <person name="Buschiazzo E."/>
            <person name="Vargas Jentzsch I.M."/>
            <person name="Merkel A."/>
            <person name="Schmitz J."/>
            <person name="Zemann A."/>
            <person name="Churakov G."/>
            <person name="Kriegs J.O."/>
            <person name="Brosius J."/>
            <person name="Murchison E.P."/>
            <person name="Sachidanandam R."/>
            <person name="Smith C."/>
            <person name="Hannon G.J."/>
            <person name="Tsend-Ayush E."/>
            <person name="McMillan D."/>
            <person name="Attenborough R."/>
            <person name="Rens W."/>
            <person name="Ferguson-Smith M."/>
            <person name="Lefevre C.M."/>
            <person name="Sharp J.A."/>
            <person name="Nicholas K.R."/>
            <person name="Ray D.A."/>
            <person name="Kube M."/>
            <person name="Reinhardt R."/>
            <person name="Pringle T.H."/>
            <person name="Taylor J."/>
            <person name="Jones R.C."/>
            <person name="Nixon B."/>
            <person name="Dacheux J.L."/>
            <person name="Niwa H."/>
            <person name="Sekita Y."/>
            <person name="Huang X."/>
            <person name="Stark A."/>
            <person name="Kheradpour P."/>
            <person name="Kellis M."/>
            <person name="Flicek P."/>
            <person name="Chen Y."/>
            <person name="Webber C."/>
            <person name="Hardison R."/>
            <person name="Nelson J."/>
            <person name="Hallsworth-Pepin K."/>
            <person name="Delehaunty K."/>
            <person name="Markovic C."/>
            <person name="Minx P."/>
            <person name="Feng Y."/>
            <person name="Kremitzki C."/>
            <person name="Mitreva M."/>
            <person name="Glasscock J."/>
            <person name="Wylie T."/>
            <person name="Wohldmann P."/>
            <person name="Thiru P."/>
            <person name="Nhan M.N."/>
            <person name="Pohl C.S."/>
            <person name="Smith S.M."/>
            <person name="Hou S."/>
            <person name="Nefedov M."/>
            <person name="de Jong P.J."/>
            <person name="Renfree M.B."/>
            <person name="Mardis E.R."/>
            <person name="Wilson R.K."/>
        </authorList>
    </citation>
    <scope>NUCLEOTIDE SEQUENCE [LARGE SCALE GENOMIC DNA]</scope>
    <source>
        <strain evidence="11 12">Glennie</strain>
    </source>
</reference>
<dbReference type="HOGENOM" id="CLU_023835_0_0_1"/>
<feature type="region of interest" description="Disordered" evidence="10">
    <location>
        <begin position="64"/>
        <end position="169"/>
    </location>
</feature>
<feature type="compositionally biased region" description="Basic and acidic residues" evidence="10">
    <location>
        <begin position="460"/>
        <end position="483"/>
    </location>
</feature>
<evidence type="ECO:0000256" key="3">
    <source>
        <dbReference type="ARBA" id="ARBA00010494"/>
    </source>
</evidence>
<keyword evidence="6" id="KW-0493">Microtubule</keyword>
<evidence type="ECO:0000256" key="7">
    <source>
        <dbReference type="ARBA" id="ARBA00023212"/>
    </source>
</evidence>
<feature type="region of interest" description="Disordered" evidence="10">
    <location>
        <begin position="400"/>
        <end position="667"/>
    </location>
</feature>
<dbReference type="GO" id="GO:0008017">
    <property type="term" value="F:microtubule binding"/>
    <property type="evidence" value="ECO:0007669"/>
    <property type="project" value="InterPro"/>
</dbReference>
<reference evidence="11" key="3">
    <citation type="submission" date="2025-09" db="UniProtKB">
        <authorList>
            <consortium name="Ensembl"/>
        </authorList>
    </citation>
    <scope>IDENTIFICATION</scope>
    <source>
        <strain evidence="11">Glennie</strain>
    </source>
</reference>
<evidence type="ECO:0000256" key="6">
    <source>
        <dbReference type="ARBA" id="ARBA00022701"/>
    </source>
</evidence>
<sequence length="700" mass="78361">MPLRCKGLSEYQRNFLWEKSRPSECDNSLKPKKCQWAGLRSDQLGITREPSFISKRRVPYYNPEIAKSLEWKRDDDSESDGSERHEPNIPPLRQLPGTSEEEDGGQVRTETTVAPRTPRRNRSLSADSRIESPRDPTGNKQAPPQPAAAKGKDTFAPSKREARNVDDGLDRVLKKRAGINVAPLSHALRNSEYQRQFVWKTCKEPSPMLAAEQIFHQNRSVLPYKIDAPVPETEYSRNFKGSSPVKETRFKCDLEEKRNPENKSLEKKSQKEEESMKQGQSETEAKESSQPKHKVTPWKLKRLGKENTEYGSKFLSPALYFYQDGAWIRAKGKAANQVRELREKAESYRRRGQGTHFSRDHLNQILSENNHLWDVSSSSSSEETISNNIRALDLAGLSPHQGSAAVEEKKASEEAKSQNSTGKLALSEAATVPSRRRLAWSAGDGERVQPLSPVSGEEDTDKKEAVEEVERLEEKDRNARTDDTKEDGENASLQSAGLDRSDSSSVSSGKGGRLPTPKLKELGGPQRTHHDLTTPAVGGAVLVSPTKRKPSYPEHRKDTSVLDLSGGGSKSKLSRKENVSVAASPTAGVKTVDPLPLREDVEAPRYAEAPPPTSRPPAPSLWHPSRRIRGSLRDPEFQHNGNFMSPRMPSHFQLPRREEPYNDEDDRLSQISARSAASSLLALQTLARAQRRKEGFWNKK</sequence>
<keyword evidence="8" id="KW-0539">Nucleus</keyword>
<dbReference type="GeneID" id="100080359"/>
<evidence type="ECO:0000256" key="9">
    <source>
        <dbReference type="ARBA" id="ARBA00045771"/>
    </source>
</evidence>
<dbReference type="STRING" id="9258.ENSOANP00000009448"/>
<dbReference type="GeneTree" id="ENSGT00390000004106"/>
<dbReference type="InterPro" id="IPR029136">
    <property type="entry name" value="MDM1"/>
</dbReference>
<feature type="compositionally biased region" description="Basic and acidic residues" evidence="10">
    <location>
        <begin position="551"/>
        <end position="560"/>
    </location>
</feature>
<dbReference type="AlphaFoldDB" id="F6PQT6"/>
<dbReference type="GO" id="GO:0005814">
    <property type="term" value="C:centriole"/>
    <property type="evidence" value="ECO:0007669"/>
    <property type="project" value="UniProtKB-SubCell"/>
</dbReference>
<feature type="region of interest" description="Disordered" evidence="10">
    <location>
        <begin position="234"/>
        <end position="300"/>
    </location>
</feature>
<comment type="similarity">
    <text evidence="3">Belongs to the MDM1 family.</text>
</comment>
<dbReference type="GO" id="GO:0005634">
    <property type="term" value="C:nucleus"/>
    <property type="evidence" value="ECO:0007669"/>
    <property type="project" value="UniProtKB-SubCell"/>
</dbReference>
<keyword evidence="5" id="KW-0963">Cytoplasm</keyword>
<keyword evidence="12" id="KW-1185">Reference proteome</keyword>
<feature type="compositionally biased region" description="Pro residues" evidence="10">
    <location>
        <begin position="609"/>
        <end position="619"/>
    </location>
</feature>
<dbReference type="CTD" id="56890"/>
<dbReference type="Ensembl" id="ENSOANT00000009450.4">
    <property type="protein sequence ID" value="ENSOANP00000009448.4"/>
    <property type="gene ID" value="ENSOANG00000005935.4"/>
</dbReference>
<name>F6PQT6_ORNAN</name>
<evidence type="ECO:0000256" key="1">
    <source>
        <dbReference type="ARBA" id="ARBA00004114"/>
    </source>
</evidence>